<proteinExistence type="predicted"/>
<evidence type="ECO:0000256" key="2">
    <source>
        <dbReference type="SAM" id="MobiDB-lite"/>
    </source>
</evidence>
<evidence type="ECO:0000313" key="4">
    <source>
        <dbReference type="Proteomes" id="UP000708148"/>
    </source>
</evidence>
<organism evidence="3 4">
    <name type="scientific">Ostreobium quekettii</name>
    <dbReference type="NCBI Taxonomy" id="121088"/>
    <lineage>
        <taxon>Eukaryota</taxon>
        <taxon>Viridiplantae</taxon>
        <taxon>Chlorophyta</taxon>
        <taxon>core chlorophytes</taxon>
        <taxon>Ulvophyceae</taxon>
        <taxon>TCBD clade</taxon>
        <taxon>Bryopsidales</taxon>
        <taxon>Ostreobineae</taxon>
        <taxon>Ostreobiaceae</taxon>
        <taxon>Ostreobium</taxon>
    </lineage>
</organism>
<dbReference type="EMBL" id="CAJHUC010001275">
    <property type="protein sequence ID" value="CAD7700472.1"/>
    <property type="molecule type" value="Genomic_DNA"/>
</dbReference>
<dbReference type="SUPFAM" id="SSF51197">
    <property type="entry name" value="Clavaminate synthase-like"/>
    <property type="match status" value="1"/>
</dbReference>
<name>A0A8S1J3X3_9CHLO</name>
<dbReference type="OrthoDB" id="45422at2759"/>
<dbReference type="InterPro" id="IPR008775">
    <property type="entry name" value="Phytyl_CoA_dOase-like"/>
</dbReference>
<dbReference type="PANTHER" id="PTHR20883:SF46">
    <property type="entry name" value="PHYTANOYL-COA HYDROXYLASE"/>
    <property type="match status" value="1"/>
</dbReference>
<evidence type="ECO:0008006" key="5">
    <source>
        <dbReference type="Google" id="ProtNLM"/>
    </source>
</evidence>
<feature type="region of interest" description="Disordered" evidence="2">
    <location>
        <begin position="14"/>
        <end position="62"/>
    </location>
</feature>
<evidence type="ECO:0000313" key="3">
    <source>
        <dbReference type="EMBL" id="CAD7700472.1"/>
    </source>
</evidence>
<dbReference type="Gene3D" id="2.60.120.620">
    <property type="entry name" value="q2cbj1_9rhob like domain"/>
    <property type="match status" value="1"/>
</dbReference>
<evidence type="ECO:0000256" key="1">
    <source>
        <dbReference type="ARBA" id="ARBA00001962"/>
    </source>
</evidence>
<comment type="cofactor">
    <cofactor evidence="1">
        <name>Fe cation</name>
        <dbReference type="ChEBI" id="CHEBI:24875"/>
    </cofactor>
</comment>
<sequence>MASTVPRGPVWAAAHAAKSPLPSRQPLSAPCPGFRRSRPTPHLVRASSRTAEAPARPVPGYELVRPDRPLAASGPISADQIESFYQDGYVVVRGLVSGELLDRAREAAAALESNPLGSSRYAGSGWYLWEKAPVFRELAVSSGMAAAAAQLTPSPVGDTGGREMCVLRDGYFRLAGANPGCNFHVDDGGFWPSPRDEPHGPGVNVWLALDPVGEDRGGLAVARGSHTHLYLDCREAIAGGYTDTCRMDELAPEKAARLEAVKDCPQMAPGDAIVLTRFCFHRGDPFVVGSEGAAGPGISRYSVRYMPGEAVVEGLQRKIRCS</sequence>
<accession>A0A8S1J3X3</accession>
<dbReference type="Pfam" id="PF05721">
    <property type="entry name" value="PhyH"/>
    <property type="match status" value="1"/>
</dbReference>
<dbReference type="Proteomes" id="UP000708148">
    <property type="component" value="Unassembled WGS sequence"/>
</dbReference>
<keyword evidence="4" id="KW-1185">Reference proteome</keyword>
<reference evidence="3" key="1">
    <citation type="submission" date="2020-12" db="EMBL/GenBank/DDBJ databases">
        <authorList>
            <person name="Iha C."/>
        </authorList>
    </citation>
    <scope>NUCLEOTIDE SEQUENCE</scope>
</reference>
<protein>
    <recommendedName>
        <fullName evidence="5">Phytanoyl-CoA dioxygenase</fullName>
    </recommendedName>
</protein>
<dbReference type="PANTHER" id="PTHR20883">
    <property type="entry name" value="PHYTANOYL-COA DIOXYGENASE DOMAIN CONTAINING 1"/>
    <property type="match status" value="1"/>
</dbReference>
<comment type="caution">
    <text evidence="3">The sequence shown here is derived from an EMBL/GenBank/DDBJ whole genome shotgun (WGS) entry which is preliminary data.</text>
</comment>
<dbReference type="AlphaFoldDB" id="A0A8S1J3X3"/>
<gene>
    <name evidence="3" type="ORF">OSTQU699_LOCUS5831</name>
</gene>